<evidence type="ECO:0000313" key="3">
    <source>
        <dbReference type="EMBL" id="GAF85594.1"/>
    </source>
</evidence>
<dbReference type="Pfam" id="PF09106">
    <property type="entry name" value="WHD_2nd_SelB"/>
    <property type="match status" value="1"/>
</dbReference>
<evidence type="ECO:0000259" key="1">
    <source>
        <dbReference type="Pfam" id="PF09106"/>
    </source>
</evidence>
<reference evidence="3" key="1">
    <citation type="journal article" date="2014" name="Front. Microbiol.">
        <title>High frequency of phylogenetically diverse reductive dehalogenase-homologous genes in deep subseafloor sedimentary metagenomes.</title>
        <authorList>
            <person name="Kawai M."/>
            <person name="Futagami T."/>
            <person name="Toyoda A."/>
            <person name="Takaki Y."/>
            <person name="Nishi S."/>
            <person name="Hori S."/>
            <person name="Arai W."/>
            <person name="Tsubouchi T."/>
            <person name="Morono Y."/>
            <person name="Uchiyama I."/>
            <person name="Ito T."/>
            <person name="Fujiyama A."/>
            <person name="Inagaki F."/>
            <person name="Takami H."/>
        </authorList>
    </citation>
    <scope>NUCLEOTIDE SEQUENCE</scope>
    <source>
        <strain evidence="3">Expedition CK06-06</strain>
    </source>
</reference>
<accession>X0SX88</accession>
<comment type="caution">
    <text evidence="3">The sequence shown here is derived from an EMBL/GenBank/DDBJ whole genome shotgun (WGS) entry which is preliminary data.</text>
</comment>
<dbReference type="Pfam" id="PF09107">
    <property type="entry name" value="WHD_3rd_SelB"/>
    <property type="match status" value="1"/>
</dbReference>
<dbReference type="SUPFAM" id="SSF46785">
    <property type="entry name" value="Winged helix' DNA-binding domain"/>
    <property type="match status" value="2"/>
</dbReference>
<dbReference type="Gene3D" id="1.10.10.2770">
    <property type="match status" value="1"/>
</dbReference>
<proteinExistence type="predicted"/>
<dbReference type="InterPro" id="IPR015190">
    <property type="entry name" value="Elong_fac_SelB-wing-hlx_typ-2"/>
</dbReference>
<dbReference type="AlphaFoldDB" id="X0SX88"/>
<feature type="domain" description="Elongation factor SelB fourth winged-helix" evidence="2">
    <location>
        <begin position="154"/>
        <end position="193"/>
    </location>
</feature>
<dbReference type="InterPro" id="IPR036388">
    <property type="entry name" value="WH-like_DNA-bd_sf"/>
</dbReference>
<dbReference type="EMBL" id="BARS01002494">
    <property type="protein sequence ID" value="GAF85594.1"/>
    <property type="molecule type" value="Genomic_DNA"/>
</dbReference>
<evidence type="ECO:0000259" key="2">
    <source>
        <dbReference type="Pfam" id="PF09107"/>
    </source>
</evidence>
<dbReference type="Gene3D" id="1.10.10.10">
    <property type="entry name" value="Winged helix-like DNA-binding domain superfamily/Winged helix DNA-binding domain"/>
    <property type="match status" value="1"/>
</dbReference>
<dbReference type="GO" id="GO:0005737">
    <property type="term" value="C:cytoplasm"/>
    <property type="evidence" value="ECO:0007669"/>
    <property type="project" value="InterPro"/>
</dbReference>
<gene>
    <name evidence="3" type="ORF">S01H1_04758</name>
</gene>
<feature type="domain" description="Translation elongation factor SelB winged helix type 2" evidence="1">
    <location>
        <begin position="19"/>
        <end position="65"/>
    </location>
</feature>
<evidence type="ECO:0008006" key="4">
    <source>
        <dbReference type="Google" id="ProtNLM"/>
    </source>
</evidence>
<dbReference type="InterPro" id="IPR036390">
    <property type="entry name" value="WH_DNA-bd_sf"/>
</dbReference>
<dbReference type="GO" id="GO:0003723">
    <property type="term" value="F:RNA binding"/>
    <property type="evidence" value="ECO:0007669"/>
    <property type="project" value="InterPro"/>
</dbReference>
<organism evidence="3">
    <name type="scientific">marine sediment metagenome</name>
    <dbReference type="NCBI Taxonomy" id="412755"/>
    <lineage>
        <taxon>unclassified sequences</taxon>
        <taxon>metagenomes</taxon>
        <taxon>ecological metagenomes</taxon>
    </lineage>
</organism>
<protein>
    <recommendedName>
        <fullName evidence="4">Translation elongation factor SelB winged helix type 3 domain-containing protein</fullName>
    </recommendedName>
</protein>
<dbReference type="GO" id="GO:0005525">
    <property type="term" value="F:GTP binding"/>
    <property type="evidence" value="ECO:0007669"/>
    <property type="project" value="InterPro"/>
</dbReference>
<name>X0SX88_9ZZZZ</name>
<dbReference type="InterPro" id="IPR015191">
    <property type="entry name" value="SelB_WHD4"/>
</dbReference>
<sequence>MLSQASFEFLKEKITMFIRRYHETHPDEPGVLNNEVRQKFDLPDRIWFLALKHLIRERQIKEVEKRLSVIDFELALTPEEEGLLNRLEEMCLDGKLHSVSMEDLQRCFNLSARRLQNLLSLLAERRKIVQGEDGFILHSQWLEELVAKIRNLGEKELSVGQFKEMTGLSRKYAIPLLELLDQMGVTRRRGPTREIL</sequence>
<dbReference type="GO" id="GO:0003746">
    <property type="term" value="F:translation elongation factor activity"/>
    <property type="evidence" value="ECO:0007669"/>
    <property type="project" value="InterPro"/>
</dbReference>
<dbReference type="GO" id="GO:0001514">
    <property type="term" value="P:selenocysteine incorporation"/>
    <property type="evidence" value="ECO:0007669"/>
    <property type="project" value="InterPro"/>
</dbReference>